<dbReference type="PANTHER" id="PTHR43527">
    <property type="entry name" value="4-DIPHOSPHOCYTIDYL-2-C-METHYL-D-ERYTHRITOL KINASE, CHLOROPLASTIC"/>
    <property type="match status" value="1"/>
</dbReference>
<dbReference type="SUPFAM" id="SSF55060">
    <property type="entry name" value="GHMP Kinase, C-terminal domain"/>
    <property type="match status" value="1"/>
</dbReference>
<keyword evidence="6 9" id="KW-0418">Kinase</keyword>
<feature type="domain" description="GHMP kinase C-terminal" evidence="11">
    <location>
        <begin position="206"/>
        <end position="278"/>
    </location>
</feature>
<comment type="caution">
    <text evidence="12">The sequence shown here is derived from an EMBL/GenBank/DDBJ whole genome shotgun (WGS) entry which is preliminary data.</text>
</comment>
<dbReference type="Gene3D" id="3.30.70.890">
    <property type="entry name" value="GHMP kinase, C-terminal domain"/>
    <property type="match status" value="1"/>
</dbReference>
<dbReference type="UniPathway" id="UPA00056">
    <property type="reaction ID" value="UER00094"/>
</dbReference>
<dbReference type="RefSeq" id="WP_117678812.1">
    <property type="nucleotide sequence ID" value="NZ_JAQCWE010000006.1"/>
</dbReference>
<keyword evidence="9" id="KW-0414">Isoprene biosynthesis</keyword>
<evidence type="ECO:0000256" key="3">
    <source>
        <dbReference type="ARBA" id="ARBA00017473"/>
    </source>
</evidence>
<keyword evidence="4 9" id="KW-0808">Transferase</keyword>
<dbReference type="GO" id="GO:0019288">
    <property type="term" value="P:isopentenyl diphosphate biosynthetic process, methylerythritol 4-phosphate pathway"/>
    <property type="evidence" value="ECO:0007669"/>
    <property type="project" value="UniProtKB-UniRule"/>
</dbReference>
<evidence type="ECO:0000313" key="12">
    <source>
        <dbReference type="EMBL" id="RGL12312.1"/>
    </source>
</evidence>
<reference evidence="12 13" key="1">
    <citation type="submission" date="2018-08" db="EMBL/GenBank/DDBJ databases">
        <title>A genome reference for cultivated species of the human gut microbiota.</title>
        <authorList>
            <person name="Zou Y."/>
            <person name="Xue W."/>
            <person name="Luo G."/>
        </authorList>
    </citation>
    <scope>NUCLEOTIDE SEQUENCE [LARGE SCALE GENOMIC DNA]</scope>
    <source>
        <strain evidence="12 13">TF08-14</strain>
    </source>
</reference>
<evidence type="ECO:0000259" key="10">
    <source>
        <dbReference type="Pfam" id="PF00288"/>
    </source>
</evidence>
<evidence type="ECO:0000256" key="5">
    <source>
        <dbReference type="ARBA" id="ARBA00022741"/>
    </source>
</evidence>
<feature type="domain" description="GHMP kinase N-terminal" evidence="10">
    <location>
        <begin position="73"/>
        <end position="150"/>
    </location>
</feature>
<evidence type="ECO:0000256" key="7">
    <source>
        <dbReference type="ARBA" id="ARBA00022840"/>
    </source>
</evidence>
<evidence type="ECO:0000256" key="9">
    <source>
        <dbReference type="HAMAP-Rule" id="MF_00061"/>
    </source>
</evidence>
<dbReference type="PANTHER" id="PTHR43527:SF2">
    <property type="entry name" value="4-DIPHOSPHOCYTIDYL-2-C-METHYL-D-ERYTHRITOL KINASE, CHLOROPLASTIC"/>
    <property type="match status" value="1"/>
</dbReference>
<dbReference type="GO" id="GO:0005524">
    <property type="term" value="F:ATP binding"/>
    <property type="evidence" value="ECO:0007669"/>
    <property type="project" value="UniProtKB-UniRule"/>
</dbReference>
<evidence type="ECO:0000256" key="1">
    <source>
        <dbReference type="ARBA" id="ARBA00009684"/>
    </source>
</evidence>
<dbReference type="EC" id="2.7.1.148" evidence="2 9"/>
<dbReference type="InterPro" id="IPR013750">
    <property type="entry name" value="GHMP_kinase_C_dom"/>
</dbReference>
<dbReference type="PIRSF" id="PIRSF010376">
    <property type="entry name" value="IspE"/>
    <property type="match status" value="1"/>
</dbReference>
<evidence type="ECO:0000256" key="8">
    <source>
        <dbReference type="ARBA" id="ARBA00032554"/>
    </source>
</evidence>
<dbReference type="InterPro" id="IPR020568">
    <property type="entry name" value="Ribosomal_Su5_D2-typ_SF"/>
</dbReference>
<dbReference type="Proteomes" id="UP000260943">
    <property type="component" value="Unassembled WGS sequence"/>
</dbReference>
<evidence type="ECO:0000313" key="13">
    <source>
        <dbReference type="Proteomes" id="UP000260943"/>
    </source>
</evidence>
<comment type="pathway">
    <text evidence="9">Isoprenoid biosynthesis; isopentenyl diphosphate biosynthesis via DXP pathway; isopentenyl diphosphate from 1-deoxy-D-xylulose 5-phosphate: step 3/6.</text>
</comment>
<dbReference type="Gene3D" id="3.30.230.10">
    <property type="match status" value="1"/>
</dbReference>
<comment type="similarity">
    <text evidence="1 9">Belongs to the GHMP kinase family. IspE subfamily.</text>
</comment>
<dbReference type="InterPro" id="IPR014721">
    <property type="entry name" value="Ribsml_uS5_D2-typ_fold_subgr"/>
</dbReference>
<dbReference type="EMBL" id="QSRJ01000001">
    <property type="protein sequence ID" value="RGL12312.1"/>
    <property type="molecule type" value="Genomic_DNA"/>
</dbReference>
<feature type="active site" evidence="9">
    <location>
        <position position="143"/>
    </location>
</feature>
<keyword evidence="5 9" id="KW-0547">Nucleotide-binding</keyword>
<evidence type="ECO:0000256" key="6">
    <source>
        <dbReference type="ARBA" id="ARBA00022777"/>
    </source>
</evidence>
<dbReference type="SUPFAM" id="SSF54211">
    <property type="entry name" value="Ribosomal protein S5 domain 2-like"/>
    <property type="match status" value="1"/>
</dbReference>
<dbReference type="InterPro" id="IPR036554">
    <property type="entry name" value="GHMP_kinase_C_sf"/>
</dbReference>
<dbReference type="AlphaFoldDB" id="A0A3E4QYN1"/>
<organism evidence="12 13">
    <name type="scientific">Collinsella tanakaei</name>
    <dbReference type="NCBI Taxonomy" id="626935"/>
    <lineage>
        <taxon>Bacteria</taxon>
        <taxon>Bacillati</taxon>
        <taxon>Actinomycetota</taxon>
        <taxon>Coriobacteriia</taxon>
        <taxon>Coriobacteriales</taxon>
        <taxon>Coriobacteriaceae</taxon>
        <taxon>Collinsella</taxon>
    </lineage>
</organism>
<gene>
    <name evidence="9 12" type="primary">ispE</name>
    <name evidence="12" type="ORF">DXC81_01255</name>
</gene>
<dbReference type="GO" id="GO:0050515">
    <property type="term" value="F:4-(cytidine 5'-diphospho)-2-C-methyl-D-erythritol kinase activity"/>
    <property type="evidence" value="ECO:0007669"/>
    <property type="project" value="UniProtKB-UniRule"/>
</dbReference>
<evidence type="ECO:0000256" key="2">
    <source>
        <dbReference type="ARBA" id="ARBA00012052"/>
    </source>
</evidence>
<keyword evidence="7 9" id="KW-0067">ATP-binding</keyword>
<dbReference type="Pfam" id="PF08544">
    <property type="entry name" value="GHMP_kinases_C"/>
    <property type="match status" value="1"/>
</dbReference>
<dbReference type="NCBIfam" id="TIGR00154">
    <property type="entry name" value="ispE"/>
    <property type="match status" value="1"/>
</dbReference>
<evidence type="ECO:0000259" key="11">
    <source>
        <dbReference type="Pfam" id="PF08544"/>
    </source>
</evidence>
<dbReference type="HAMAP" id="MF_00061">
    <property type="entry name" value="IspE"/>
    <property type="match status" value="1"/>
</dbReference>
<dbReference type="GO" id="GO:0016114">
    <property type="term" value="P:terpenoid biosynthetic process"/>
    <property type="evidence" value="ECO:0007669"/>
    <property type="project" value="UniProtKB-UniRule"/>
</dbReference>
<accession>A0A3E4QYN1</accession>
<dbReference type="InterPro" id="IPR004424">
    <property type="entry name" value="IspE"/>
</dbReference>
<protein>
    <recommendedName>
        <fullName evidence="3 9">4-diphosphocytidyl-2-C-methyl-D-erythritol kinase</fullName>
        <shortName evidence="9">CMK</shortName>
        <ecNumber evidence="2 9">2.7.1.148</ecNumber>
    </recommendedName>
    <alternativeName>
        <fullName evidence="8 9">4-(cytidine-5'-diphospho)-2-C-methyl-D-erythritol kinase</fullName>
    </alternativeName>
</protein>
<name>A0A3E4QYN1_9ACTN</name>
<proteinExistence type="inferred from homology"/>
<evidence type="ECO:0000256" key="4">
    <source>
        <dbReference type="ARBA" id="ARBA00022679"/>
    </source>
</evidence>
<feature type="active site" evidence="9">
    <location>
        <position position="13"/>
    </location>
</feature>
<comment type="function">
    <text evidence="9">Catalyzes the phosphorylation of the position 2 hydroxy group of 4-diphosphocytidyl-2C-methyl-D-erythritol.</text>
</comment>
<dbReference type="InterPro" id="IPR006204">
    <property type="entry name" value="GHMP_kinase_N_dom"/>
</dbReference>
<comment type="catalytic activity">
    <reaction evidence="9">
        <text>4-CDP-2-C-methyl-D-erythritol + ATP = 4-CDP-2-C-methyl-D-erythritol 2-phosphate + ADP + H(+)</text>
        <dbReference type="Rhea" id="RHEA:18437"/>
        <dbReference type="ChEBI" id="CHEBI:15378"/>
        <dbReference type="ChEBI" id="CHEBI:30616"/>
        <dbReference type="ChEBI" id="CHEBI:57823"/>
        <dbReference type="ChEBI" id="CHEBI:57919"/>
        <dbReference type="ChEBI" id="CHEBI:456216"/>
        <dbReference type="EC" id="2.7.1.148"/>
    </reaction>
</comment>
<comment type="caution">
    <text evidence="9">Lacks conserved residue(s) required for the propagation of feature annotation.</text>
</comment>
<dbReference type="Pfam" id="PF00288">
    <property type="entry name" value="GHMP_kinases_N"/>
    <property type="match status" value="1"/>
</dbReference>
<sequence>MAPQFILITAPGKINLYLGVHPHGTDAKAEESGYHRVDTVMTAIDLADTIAMAPHDELLVRMVPEADFPMEQNSAYKVAIAMGEAFGRDPNFAILIDKHIPVRAGLGGPSADAAAVIMGLCYFWKIDATDPRIDAVARSIGSDVAFFLYGPPAYLSGRGDAMREMYRPLTGTPLALVKPMNGGVSAADAYAEFDTDPVAPADIEPMLQAMRDHREQDIFANIHNNLGAAALKLSPEMADILEWLRAQDNVRAVDVCGSGSCLFAVCNTQMAAEKIALSALKDHGWWAQAAKMEKSGPFIAVG</sequence>